<organism evidence="1 2">
    <name type="scientific">Symbiodinium necroappetens</name>
    <dbReference type="NCBI Taxonomy" id="1628268"/>
    <lineage>
        <taxon>Eukaryota</taxon>
        <taxon>Sar</taxon>
        <taxon>Alveolata</taxon>
        <taxon>Dinophyceae</taxon>
        <taxon>Suessiales</taxon>
        <taxon>Symbiodiniaceae</taxon>
        <taxon>Symbiodinium</taxon>
    </lineage>
</organism>
<evidence type="ECO:0000313" key="2">
    <source>
        <dbReference type="Proteomes" id="UP000601435"/>
    </source>
</evidence>
<proteinExistence type="predicted"/>
<reference evidence="1" key="1">
    <citation type="submission" date="2021-02" db="EMBL/GenBank/DDBJ databases">
        <authorList>
            <person name="Dougan E. K."/>
            <person name="Rhodes N."/>
            <person name="Thang M."/>
            <person name="Chan C."/>
        </authorList>
    </citation>
    <scope>NUCLEOTIDE SEQUENCE</scope>
</reference>
<dbReference type="OrthoDB" id="423855at2759"/>
<dbReference type="AlphaFoldDB" id="A0A812WBY7"/>
<gene>
    <name evidence="1" type="ORF">SNEC2469_LOCUS19346</name>
</gene>
<name>A0A812WBY7_9DINO</name>
<dbReference type="Proteomes" id="UP000601435">
    <property type="component" value="Unassembled WGS sequence"/>
</dbReference>
<sequence length="511" mass="56184">MFHAGEELHSGKWLADFQKTGLTAWHICIEKLQMGPLQSCDGELLQAFCAQTLARLSRAFASWFPDVESRAIARDCLESLLTGHAHGQSLVWKQLALALACAELWLGTWAAAASLNSSLPATVRRELLVLPAELLFDAKALPLTDQNLRQGAAASLFRSCDAVFGFLLGTGSDGQDLRILGAWLRAVRKAQLWLPTGDVAAPLRCLAQYLEPLCSAALMAKAEASEVAQQLAKWRGAPKEAAALLGPLCSSLFQGDSSMEAELREDSLKSWLLPLLVDLAEDFWPRAAVGELDLDWELIARQAFALLSEAAQTWDGTHSVEECLNKIKSLSAWSLTQETLHAAVRAADTFSFHDSGQATAFQPPPEKRSRRAHDRWQLSRHHLAQASSISSLFSLLLQTLLDCMRLPEFPEDEEALGMLQRARQEVEAALLPWAALLTNSETWIAELWEPLRRVEELLSGVKEEEGDFLTFQVARDIEVVIWFFGAFCASLPEGQPSFAAAEAASRAISSI</sequence>
<feature type="non-terminal residue" evidence="1">
    <location>
        <position position="1"/>
    </location>
</feature>
<comment type="caution">
    <text evidence="1">The sequence shown here is derived from an EMBL/GenBank/DDBJ whole genome shotgun (WGS) entry which is preliminary data.</text>
</comment>
<keyword evidence="2" id="KW-1185">Reference proteome</keyword>
<dbReference type="EMBL" id="CAJNJA010033109">
    <property type="protein sequence ID" value="CAE7674774.1"/>
    <property type="molecule type" value="Genomic_DNA"/>
</dbReference>
<protein>
    <submittedName>
        <fullName evidence="1">Uncharacterized protein</fullName>
    </submittedName>
</protein>
<evidence type="ECO:0000313" key="1">
    <source>
        <dbReference type="EMBL" id="CAE7674774.1"/>
    </source>
</evidence>
<accession>A0A812WBY7</accession>